<dbReference type="InterPro" id="IPR050281">
    <property type="entry name" value="Flavin_monoamine_oxidase"/>
</dbReference>
<comment type="cofactor">
    <cofactor evidence="1">
        <name>FAD</name>
        <dbReference type="ChEBI" id="CHEBI:57692"/>
    </cofactor>
</comment>
<evidence type="ECO:0000259" key="4">
    <source>
        <dbReference type="Pfam" id="PF01593"/>
    </source>
</evidence>
<evidence type="ECO:0000256" key="2">
    <source>
        <dbReference type="ARBA" id="ARBA00023002"/>
    </source>
</evidence>
<accession>A0A235B4I2</accession>
<dbReference type="EMBL" id="NOWF01000007">
    <property type="protein sequence ID" value="OYD07210.1"/>
    <property type="molecule type" value="Genomic_DNA"/>
</dbReference>
<dbReference type="Gene3D" id="1.10.405.10">
    <property type="entry name" value="Guanine Nucleotide Dissociation Inhibitor, domain 1"/>
    <property type="match status" value="1"/>
</dbReference>
<dbReference type="InterPro" id="IPR036188">
    <property type="entry name" value="FAD/NAD-bd_sf"/>
</dbReference>
<name>A0A235B4I2_9BACL</name>
<evidence type="ECO:0000313" key="5">
    <source>
        <dbReference type="EMBL" id="OYD07210.1"/>
    </source>
</evidence>
<evidence type="ECO:0000256" key="1">
    <source>
        <dbReference type="ARBA" id="ARBA00001974"/>
    </source>
</evidence>
<dbReference type="RefSeq" id="WP_094264953.1">
    <property type="nucleotide sequence ID" value="NZ_NOWF01000007.1"/>
</dbReference>
<feature type="binding site" evidence="3">
    <location>
        <position position="461"/>
    </location>
    <ligand>
        <name>FAD</name>
        <dbReference type="ChEBI" id="CHEBI:57692"/>
    </ligand>
</feature>
<evidence type="ECO:0000256" key="3">
    <source>
        <dbReference type="PIRSR" id="PIRSR601613-1"/>
    </source>
</evidence>
<comment type="caution">
    <text evidence="5">The sequence shown here is derived from an EMBL/GenBank/DDBJ whole genome shotgun (WGS) entry which is preliminary data.</text>
</comment>
<reference evidence="5 6" key="1">
    <citation type="submission" date="2017-07" db="EMBL/GenBank/DDBJ databases">
        <title>The genome sequence of Paludifilum halophilum highlights mechanisms for microbial adaptation to high salt environemnts.</title>
        <authorList>
            <person name="Belbahri L."/>
        </authorList>
    </citation>
    <scope>NUCLEOTIDE SEQUENCE [LARGE SCALE GENOMIC DNA]</scope>
    <source>
        <strain evidence="5 6">DSM 102817</strain>
    </source>
</reference>
<dbReference type="Proteomes" id="UP000215459">
    <property type="component" value="Unassembled WGS sequence"/>
</dbReference>
<dbReference type="GO" id="GO:0009063">
    <property type="term" value="P:amino acid catabolic process"/>
    <property type="evidence" value="ECO:0007669"/>
    <property type="project" value="TreeGrafter"/>
</dbReference>
<dbReference type="OrthoDB" id="8845488at2"/>
<feature type="binding site" evidence="3">
    <location>
        <begin position="58"/>
        <end position="59"/>
    </location>
    <ligand>
        <name>FAD</name>
        <dbReference type="ChEBI" id="CHEBI:57692"/>
    </ligand>
</feature>
<evidence type="ECO:0000313" key="6">
    <source>
        <dbReference type="Proteomes" id="UP000215459"/>
    </source>
</evidence>
<dbReference type="PRINTS" id="PR00757">
    <property type="entry name" value="AMINEOXDASEF"/>
</dbReference>
<dbReference type="InterPro" id="IPR002937">
    <property type="entry name" value="Amino_oxidase"/>
</dbReference>
<dbReference type="PANTHER" id="PTHR10742:SF342">
    <property type="entry name" value="AMINE OXIDASE"/>
    <property type="match status" value="1"/>
</dbReference>
<gene>
    <name evidence="5" type="ORF">CHM34_12565</name>
</gene>
<dbReference type="Gene3D" id="3.50.50.60">
    <property type="entry name" value="FAD/NAD(P)-binding domain"/>
    <property type="match status" value="1"/>
</dbReference>
<dbReference type="AlphaFoldDB" id="A0A235B4I2"/>
<dbReference type="Pfam" id="PF01593">
    <property type="entry name" value="Amino_oxidase"/>
    <property type="match status" value="1"/>
</dbReference>
<feature type="binding site" evidence="3">
    <location>
        <position position="86"/>
    </location>
    <ligand>
        <name>substrate</name>
    </ligand>
</feature>
<dbReference type="GO" id="GO:0001716">
    <property type="term" value="F:L-amino-acid oxidase activity"/>
    <property type="evidence" value="ECO:0007669"/>
    <property type="project" value="TreeGrafter"/>
</dbReference>
<sequence>MSIHPLLRLTPYDMISIIRNGLQKTSIPKKMIIVGAGMAGLVAASLLKEAGHHITILEASDRVGGRIYTLRSPFTEGHYIDVGAMRIPHIHYLVLEYIRKFQLPIHPFFNRTPNDLIHVNGIQTRRKTYEQNPDILNYPVAPREKGKTENQLIQTAVQPLVQFINQNPMKNWGVVIKAFDKYSLDTFFRHNPVGARLSPGAIEMINVLSDTEGLSELSFLEILREYLILSNPDVHFYEIAGGNDRLPRAFLPQLKNEILFRQKMKKIVQHDNRVTIHSVHTKSLKPFKITGDLAIITIPFSVLQWVEVEPRYSFSHNKWKAIRELHYVPATKIGIQFKNRFWEKEGMYGGKTITDNPTRFTYYPSHGFGEQEGVVLASYTWEDDALLWNSLSQEDQVHQALNIMATYHGEDIKRQFVTGSAQNWVQNPYSGGAFAMFKPEHEKELFPYILAPEGRVHFAGEHASTSRTWIQGAVESGIRVACETNNRPKFP</sequence>
<feature type="binding site" evidence="3">
    <location>
        <begin position="83"/>
        <end position="86"/>
    </location>
    <ligand>
        <name>FAD</name>
        <dbReference type="ChEBI" id="CHEBI:57692"/>
    </ligand>
</feature>
<dbReference type="SUPFAM" id="SSF51905">
    <property type="entry name" value="FAD/NAD(P)-binding domain"/>
    <property type="match status" value="1"/>
</dbReference>
<dbReference type="InterPro" id="IPR001613">
    <property type="entry name" value="Flavin_amine_oxidase"/>
</dbReference>
<dbReference type="PANTHER" id="PTHR10742">
    <property type="entry name" value="FLAVIN MONOAMINE OXIDASE"/>
    <property type="match status" value="1"/>
</dbReference>
<proteinExistence type="predicted"/>
<dbReference type="Gene3D" id="3.90.660.10">
    <property type="match status" value="1"/>
</dbReference>
<dbReference type="SUPFAM" id="SSF54373">
    <property type="entry name" value="FAD-linked reductases, C-terminal domain"/>
    <property type="match status" value="1"/>
</dbReference>
<protein>
    <submittedName>
        <fullName evidence="5">Amine oxidase</fullName>
    </submittedName>
</protein>
<organism evidence="5 6">
    <name type="scientific">Paludifilum halophilum</name>
    <dbReference type="NCBI Taxonomy" id="1642702"/>
    <lineage>
        <taxon>Bacteria</taxon>
        <taxon>Bacillati</taxon>
        <taxon>Bacillota</taxon>
        <taxon>Bacilli</taxon>
        <taxon>Bacillales</taxon>
        <taxon>Thermoactinomycetaceae</taxon>
        <taxon>Paludifilum</taxon>
    </lineage>
</organism>
<feature type="domain" description="Amine oxidase" evidence="4">
    <location>
        <begin position="38"/>
        <end position="483"/>
    </location>
</feature>
<keyword evidence="6" id="KW-1185">Reference proteome</keyword>
<keyword evidence="2" id="KW-0560">Oxidoreductase</keyword>